<proteinExistence type="predicted"/>
<dbReference type="CDD" id="cd06257">
    <property type="entry name" value="DnaJ"/>
    <property type="match status" value="1"/>
</dbReference>
<organism evidence="3 4">
    <name type="scientific">Lysobacter enzymogenes</name>
    <dbReference type="NCBI Taxonomy" id="69"/>
    <lineage>
        <taxon>Bacteria</taxon>
        <taxon>Pseudomonadati</taxon>
        <taxon>Pseudomonadota</taxon>
        <taxon>Gammaproteobacteria</taxon>
        <taxon>Lysobacterales</taxon>
        <taxon>Lysobacteraceae</taxon>
        <taxon>Lysobacter</taxon>
    </lineage>
</organism>
<dbReference type="Gene3D" id="1.10.287.110">
    <property type="entry name" value="DnaJ domain"/>
    <property type="match status" value="1"/>
</dbReference>
<name>A0AAU9AL71_LYSEN</name>
<dbReference type="SUPFAM" id="SSF46565">
    <property type="entry name" value="Chaperone J-domain"/>
    <property type="match status" value="1"/>
</dbReference>
<dbReference type="Proteomes" id="UP000218824">
    <property type="component" value="Chromosome"/>
</dbReference>
<dbReference type="GeneID" id="83062816"/>
<dbReference type="PROSITE" id="PS50076">
    <property type="entry name" value="DNAJ_2"/>
    <property type="match status" value="1"/>
</dbReference>
<keyword evidence="1" id="KW-0143">Chaperone</keyword>
<dbReference type="AlphaFoldDB" id="A0AAU9AL71"/>
<reference evidence="3 4" key="1">
    <citation type="journal article" date="2017" name="DNA Res.">
        <title>Complete genome sequence and expression profile of the commercial lytic enzyme producer Lysobacter enzymogenes M497-1.</title>
        <authorList>
            <person name="Takami H."/>
            <person name="Toyoda A."/>
            <person name="Uchiyama I."/>
            <person name="Itoh T."/>
            <person name="Takaki Y."/>
            <person name="Arai W."/>
            <person name="Nishi S."/>
            <person name="Kawai M."/>
            <person name="Shinya K."/>
            <person name="Ikeda H."/>
        </authorList>
    </citation>
    <scope>NUCLEOTIDE SEQUENCE [LARGE SCALE GENOMIC DNA]</scope>
    <source>
        <strain evidence="3 4">M497-1</strain>
    </source>
</reference>
<dbReference type="KEGG" id="lem:LEN_0923"/>
<protein>
    <submittedName>
        <fullName evidence="3">DnaJ like membrane chaperone protein</fullName>
    </submittedName>
</protein>
<dbReference type="PANTHER" id="PTHR24074">
    <property type="entry name" value="CO-CHAPERONE PROTEIN DJLA"/>
    <property type="match status" value="1"/>
</dbReference>
<feature type="domain" description="J" evidence="2">
    <location>
        <begin position="48"/>
        <end position="112"/>
    </location>
</feature>
<dbReference type="InterPro" id="IPR036869">
    <property type="entry name" value="J_dom_sf"/>
</dbReference>
<dbReference type="RefSeq" id="WP_096376832.1">
    <property type="nucleotide sequence ID" value="NZ_AP014940.1"/>
</dbReference>
<dbReference type="PRINTS" id="PR00625">
    <property type="entry name" value="JDOMAIN"/>
</dbReference>
<evidence type="ECO:0000259" key="2">
    <source>
        <dbReference type="PROSITE" id="PS50076"/>
    </source>
</evidence>
<dbReference type="SMART" id="SM00271">
    <property type="entry name" value="DnaJ"/>
    <property type="match status" value="1"/>
</dbReference>
<dbReference type="Pfam" id="PF00226">
    <property type="entry name" value="DnaJ"/>
    <property type="match status" value="1"/>
</dbReference>
<evidence type="ECO:0000256" key="1">
    <source>
        <dbReference type="ARBA" id="ARBA00023186"/>
    </source>
</evidence>
<dbReference type="EMBL" id="AP014940">
    <property type="protein sequence ID" value="BAV96410.1"/>
    <property type="molecule type" value="Genomic_DNA"/>
</dbReference>
<dbReference type="InterPro" id="IPR050817">
    <property type="entry name" value="DjlA_DnaK_co-chaperone"/>
</dbReference>
<evidence type="ECO:0000313" key="3">
    <source>
        <dbReference type="EMBL" id="BAV96410.1"/>
    </source>
</evidence>
<gene>
    <name evidence="3" type="ORF">LEN_0923</name>
</gene>
<accession>A0AAU9AL71</accession>
<dbReference type="InterPro" id="IPR001623">
    <property type="entry name" value="DnaJ_domain"/>
</dbReference>
<evidence type="ECO:0000313" key="4">
    <source>
        <dbReference type="Proteomes" id="UP000218824"/>
    </source>
</evidence>
<sequence length="112" mass="12842">MKQRWYGKLLGFFAGAALLRANPFLGAIVGLLIGHAFDTDWFKLRGDDPYAVLGLDSEASDADIDKAYRRLISQYHPDRYANDPADIRQRAEAKARDINRAYDRIQTLRKRK</sequence>